<feature type="compositionally biased region" description="Low complexity" evidence="1">
    <location>
        <begin position="245"/>
        <end position="263"/>
    </location>
</feature>
<evidence type="ECO:0000256" key="1">
    <source>
        <dbReference type="SAM" id="MobiDB-lite"/>
    </source>
</evidence>
<gene>
    <name evidence="3" type="ORF">BGZ97_000367</name>
</gene>
<feature type="compositionally biased region" description="Polar residues" evidence="1">
    <location>
        <begin position="1"/>
        <end position="33"/>
    </location>
</feature>
<feature type="compositionally biased region" description="Polar residues" evidence="1">
    <location>
        <begin position="63"/>
        <end position="103"/>
    </location>
</feature>
<accession>A0A9P6QYC7</accession>
<reference evidence="3" key="1">
    <citation type="journal article" date="2020" name="Fungal Divers.">
        <title>Resolving the Mortierellaceae phylogeny through synthesis of multi-gene phylogenetics and phylogenomics.</title>
        <authorList>
            <person name="Vandepol N."/>
            <person name="Liber J."/>
            <person name="Desiro A."/>
            <person name="Na H."/>
            <person name="Kennedy M."/>
            <person name="Barry K."/>
            <person name="Grigoriev I.V."/>
            <person name="Miller A.N."/>
            <person name="O'Donnell K."/>
            <person name="Stajich J.E."/>
            <person name="Bonito G."/>
        </authorList>
    </citation>
    <scope>NUCLEOTIDE SEQUENCE</scope>
    <source>
        <strain evidence="3">NVP60</strain>
    </source>
</reference>
<comment type="caution">
    <text evidence="3">The sequence shown here is derived from an EMBL/GenBank/DDBJ whole genome shotgun (WGS) entry which is preliminary data.</text>
</comment>
<dbReference type="EMBL" id="JAAAIN010001064">
    <property type="protein sequence ID" value="KAG0307519.1"/>
    <property type="molecule type" value="Genomic_DNA"/>
</dbReference>
<evidence type="ECO:0000313" key="3">
    <source>
        <dbReference type="EMBL" id="KAG0307519.1"/>
    </source>
</evidence>
<keyword evidence="4" id="KW-1185">Reference proteome</keyword>
<feature type="transmembrane region" description="Helical" evidence="2">
    <location>
        <begin position="213"/>
        <end position="233"/>
    </location>
</feature>
<dbReference type="Proteomes" id="UP000823405">
    <property type="component" value="Unassembled WGS sequence"/>
</dbReference>
<sequence length="311" mass="33692">MLAPTNNISTAGSSSDVLMNSQSISSRAPQDRYNQIDDNTHSSAVIAPSPQVIHGDAAPLTYTDDNSPYRTPSVIRNPNVQPYENSPSVSHPRTNSSVLSSNYIPPPSPTPSQLNACPVPEGHYNQAVYPSPGGTYQHQYQQYQQTQYQQQNMFQDPYQQTYQQTYQQHQPYPEPTLHSYSEPELVDTVDEKPRPSSAGSFTKPTNNGRRKKIIWIGAIVTLILIGAIIGIMVSMKNKDSDNKDGNSSNNSSSGGNSSKTSSPTPTPTAYSSGRPATSIFVTVPSTPVTVSLIPVTIPTPTGGRTVPDILL</sequence>
<name>A0A9P6QYC7_9FUNG</name>
<proteinExistence type="predicted"/>
<feature type="region of interest" description="Disordered" evidence="1">
    <location>
        <begin position="185"/>
        <end position="206"/>
    </location>
</feature>
<dbReference type="OrthoDB" id="2439289at2759"/>
<evidence type="ECO:0000313" key="4">
    <source>
        <dbReference type="Proteomes" id="UP000823405"/>
    </source>
</evidence>
<protein>
    <submittedName>
        <fullName evidence="3">Uncharacterized protein</fullName>
    </submittedName>
</protein>
<keyword evidence="2" id="KW-1133">Transmembrane helix</keyword>
<feature type="region of interest" description="Disordered" evidence="1">
    <location>
        <begin position="238"/>
        <end position="273"/>
    </location>
</feature>
<dbReference type="AlphaFoldDB" id="A0A9P6QYC7"/>
<keyword evidence="2" id="KW-0472">Membrane</keyword>
<keyword evidence="2" id="KW-0812">Transmembrane</keyword>
<evidence type="ECO:0000256" key="2">
    <source>
        <dbReference type="SAM" id="Phobius"/>
    </source>
</evidence>
<organism evidence="3 4">
    <name type="scientific">Linnemannia gamsii</name>
    <dbReference type="NCBI Taxonomy" id="64522"/>
    <lineage>
        <taxon>Eukaryota</taxon>
        <taxon>Fungi</taxon>
        <taxon>Fungi incertae sedis</taxon>
        <taxon>Mucoromycota</taxon>
        <taxon>Mortierellomycotina</taxon>
        <taxon>Mortierellomycetes</taxon>
        <taxon>Mortierellales</taxon>
        <taxon>Mortierellaceae</taxon>
        <taxon>Linnemannia</taxon>
    </lineage>
</organism>
<feature type="region of interest" description="Disordered" evidence="1">
    <location>
        <begin position="1"/>
        <end position="116"/>
    </location>
</feature>
<feature type="compositionally biased region" description="Polar residues" evidence="1">
    <location>
        <begin position="197"/>
        <end position="206"/>
    </location>
</feature>